<feature type="repeat" description="WD" evidence="3">
    <location>
        <begin position="371"/>
        <end position="412"/>
    </location>
</feature>
<dbReference type="InterPro" id="IPR019775">
    <property type="entry name" value="WD40_repeat_CS"/>
</dbReference>
<dbReference type="STRING" id="401053.AciPR4_2100"/>
<dbReference type="Proteomes" id="UP000006844">
    <property type="component" value="Chromosome"/>
</dbReference>
<dbReference type="eggNOG" id="COG2319">
    <property type="taxonomic scope" value="Bacteria"/>
</dbReference>
<dbReference type="HOGENOM" id="CLU_466855_0_0_0"/>
<dbReference type="PROSITE" id="PS00678">
    <property type="entry name" value="WD_REPEATS_1"/>
    <property type="match status" value="4"/>
</dbReference>
<dbReference type="KEGG" id="tsa:AciPR4_2100"/>
<name>E8V7X9_TERSS</name>
<dbReference type="InterPro" id="IPR001680">
    <property type="entry name" value="WD40_rpt"/>
</dbReference>
<reference evidence="5 6" key="1">
    <citation type="journal article" date="2012" name="Stand. Genomic Sci.">
        <title>Complete genome sequence of Terriglobus saanensis type strain SP1PR4(T), an Acidobacteria from tundra soil.</title>
        <authorList>
            <person name="Rawat S.R."/>
            <person name="Mannisto M.K."/>
            <person name="Starovoytov V."/>
            <person name="Goodwin L."/>
            <person name="Nolan M."/>
            <person name="Hauser L."/>
            <person name="Land M."/>
            <person name="Davenport K.W."/>
            <person name="Woyke T."/>
            <person name="Haggblom M.M."/>
        </authorList>
    </citation>
    <scope>NUCLEOTIDE SEQUENCE</scope>
    <source>
        <strain evidence="6">ATCC BAA-1853 / DSM 23119 / SP1PR4</strain>
    </source>
</reference>
<dbReference type="PROSITE" id="PS50082">
    <property type="entry name" value="WD_REPEATS_2"/>
    <property type="match status" value="6"/>
</dbReference>
<protein>
    <submittedName>
        <fullName evidence="5">WD40 repeat, subgroup</fullName>
    </submittedName>
</protein>
<evidence type="ECO:0000256" key="2">
    <source>
        <dbReference type="ARBA" id="ARBA00022737"/>
    </source>
</evidence>
<dbReference type="PANTHER" id="PTHR19879">
    <property type="entry name" value="TRANSCRIPTION INITIATION FACTOR TFIID"/>
    <property type="match status" value="1"/>
</dbReference>
<dbReference type="PRINTS" id="PR00320">
    <property type="entry name" value="GPROTEINBRPT"/>
</dbReference>
<feature type="repeat" description="WD" evidence="3">
    <location>
        <begin position="119"/>
        <end position="160"/>
    </location>
</feature>
<dbReference type="Gene3D" id="2.130.10.10">
    <property type="entry name" value="YVTN repeat-like/Quinoprotein amine dehydrogenase"/>
    <property type="match status" value="3"/>
</dbReference>
<feature type="repeat" description="WD" evidence="3">
    <location>
        <begin position="215"/>
        <end position="244"/>
    </location>
</feature>
<dbReference type="InterPro" id="IPR036322">
    <property type="entry name" value="WD40_repeat_dom_sf"/>
</dbReference>
<feature type="region of interest" description="Disordered" evidence="4">
    <location>
        <begin position="565"/>
        <end position="584"/>
    </location>
</feature>
<feature type="repeat" description="WD" evidence="3">
    <location>
        <begin position="287"/>
        <end position="322"/>
    </location>
</feature>
<proteinExistence type="predicted"/>
<evidence type="ECO:0000256" key="3">
    <source>
        <dbReference type="PROSITE-ProRule" id="PRU00221"/>
    </source>
</evidence>
<accession>E8V7X9</accession>
<evidence type="ECO:0000313" key="5">
    <source>
        <dbReference type="EMBL" id="ADV82903.1"/>
    </source>
</evidence>
<keyword evidence="1 3" id="KW-0853">WD repeat</keyword>
<dbReference type="EMBL" id="CP002467">
    <property type="protein sequence ID" value="ADV82903.1"/>
    <property type="molecule type" value="Genomic_DNA"/>
</dbReference>
<keyword evidence="6" id="KW-1185">Reference proteome</keyword>
<dbReference type="InterPro" id="IPR020472">
    <property type="entry name" value="WD40_PAC1"/>
</dbReference>
<feature type="repeat" description="WD" evidence="3">
    <location>
        <begin position="329"/>
        <end position="370"/>
    </location>
</feature>
<dbReference type="PANTHER" id="PTHR19879:SF9">
    <property type="entry name" value="TRANSCRIPTION INITIATION FACTOR TFIID SUBUNIT 5"/>
    <property type="match status" value="1"/>
</dbReference>
<keyword evidence="2" id="KW-0677">Repeat</keyword>
<gene>
    <name evidence="5" type="ordered locus">AciPR4_2100</name>
</gene>
<dbReference type="AlphaFoldDB" id="E8V7X9"/>
<sequence length="584" mass="62985">MTYSVKRFPLLSSRARLTLFTFAVMEILSRGQFLQTQSLPSAKPVAYHASPLAARVQTASASEAYIDFLLALRLAEDGSKPEALHRLAESLRIQSQDNSASGLAFQLLTEQRANSRLILRGHTGVITHAAYSPDGSKIVTTSADHTARIWDAYSGRQLRPSLQHAARVFTAEFSPDGRRVVTGSEDGTALVWDIETARPIGTPMYLKEGIPLAHFSPDGKLVATLSTDGKVRLWNAETGQPVSPIIGYRGDAVSVAFSPDSAHAVVATSENMADILDAKTGAHLPNPMRQNNLVLTAVFSADGNTVLTASADHTAKIWDARTHLPTGFSFSHGASIEAAAFNHDATRVLTTSLDHTARVWDAKTGEPITPPLQHGAGVVRGAFSPDGNFVVTTAVDRATRVWDATSGEQVFLPIRTPGVASTAVFSPNSSSLMVSEGTTVQVFDIPPTGPTPTWVADLAEYASTQTKYNAHVPDLEKIKRLRLQLLASKDTDPWSTFGRWYFTESGVRPISPWNTITLKQYVDSLIEVGDKDSLQYAAELSQDHPDWVIRIAALRKALGGNPSGTSVLDGTRAGIQKTPSTLAR</sequence>
<organism evidence="5 6">
    <name type="scientific">Terriglobus saanensis (strain ATCC BAA-1853 / DSM 23119 / SP1PR4)</name>
    <dbReference type="NCBI Taxonomy" id="401053"/>
    <lineage>
        <taxon>Bacteria</taxon>
        <taxon>Pseudomonadati</taxon>
        <taxon>Acidobacteriota</taxon>
        <taxon>Terriglobia</taxon>
        <taxon>Terriglobales</taxon>
        <taxon>Acidobacteriaceae</taxon>
        <taxon>Terriglobus</taxon>
    </lineage>
</organism>
<feature type="repeat" description="WD" evidence="3">
    <location>
        <begin position="161"/>
        <end position="202"/>
    </location>
</feature>
<dbReference type="SMART" id="SM00320">
    <property type="entry name" value="WD40"/>
    <property type="match status" value="7"/>
</dbReference>
<dbReference type="InterPro" id="IPR015943">
    <property type="entry name" value="WD40/YVTN_repeat-like_dom_sf"/>
</dbReference>
<dbReference type="SUPFAM" id="SSF50978">
    <property type="entry name" value="WD40 repeat-like"/>
    <property type="match status" value="1"/>
</dbReference>
<dbReference type="PROSITE" id="PS50294">
    <property type="entry name" value="WD_REPEATS_REGION"/>
    <property type="match status" value="5"/>
</dbReference>
<evidence type="ECO:0000256" key="4">
    <source>
        <dbReference type="SAM" id="MobiDB-lite"/>
    </source>
</evidence>
<dbReference type="CDD" id="cd00200">
    <property type="entry name" value="WD40"/>
    <property type="match status" value="1"/>
</dbReference>
<dbReference type="Pfam" id="PF00400">
    <property type="entry name" value="WD40"/>
    <property type="match status" value="6"/>
</dbReference>
<evidence type="ECO:0000256" key="1">
    <source>
        <dbReference type="ARBA" id="ARBA00022574"/>
    </source>
</evidence>
<evidence type="ECO:0000313" key="6">
    <source>
        <dbReference type="Proteomes" id="UP000006844"/>
    </source>
</evidence>